<keyword evidence="4 7" id="KW-0812">Transmembrane</keyword>
<comment type="similarity">
    <text evidence="2">Belongs to the chromate ion transporter (CHR) (TC 2.A.51) family.</text>
</comment>
<evidence type="ECO:0000256" key="6">
    <source>
        <dbReference type="ARBA" id="ARBA00023136"/>
    </source>
</evidence>
<keyword evidence="6 7" id="KW-0472">Membrane</keyword>
<comment type="subcellular location">
    <subcellularLocation>
        <location evidence="1">Cell membrane</location>
        <topology evidence="1">Multi-pass membrane protein</topology>
    </subcellularLocation>
</comment>
<evidence type="ECO:0000313" key="8">
    <source>
        <dbReference type="EMBL" id="RVT99420.1"/>
    </source>
</evidence>
<proteinExistence type="inferred from homology"/>
<evidence type="ECO:0000256" key="4">
    <source>
        <dbReference type="ARBA" id="ARBA00022692"/>
    </source>
</evidence>
<keyword evidence="9" id="KW-1185">Reference proteome</keyword>
<evidence type="ECO:0000256" key="2">
    <source>
        <dbReference type="ARBA" id="ARBA00005262"/>
    </source>
</evidence>
<dbReference type="InterPro" id="IPR003370">
    <property type="entry name" value="Chromate_transpt"/>
</dbReference>
<dbReference type="PANTHER" id="PTHR43663:SF1">
    <property type="entry name" value="CHROMATE TRANSPORTER"/>
    <property type="match status" value="1"/>
</dbReference>
<keyword evidence="3" id="KW-1003">Cell membrane</keyword>
<dbReference type="RefSeq" id="WP_127786315.1">
    <property type="nucleotide sequence ID" value="NZ_SACL01000001.1"/>
</dbReference>
<comment type="caution">
    <text evidence="8">The sequence shown here is derived from an EMBL/GenBank/DDBJ whole genome shotgun (WGS) entry which is preliminary data.</text>
</comment>
<dbReference type="EMBL" id="SACL01000001">
    <property type="protein sequence ID" value="RVT99420.1"/>
    <property type="molecule type" value="Genomic_DNA"/>
</dbReference>
<gene>
    <name evidence="8" type="ORF">EOD42_04850</name>
</gene>
<organism evidence="8 9">
    <name type="scientific">Rhodovarius crocodyli</name>
    <dbReference type="NCBI Taxonomy" id="1979269"/>
    <lineage>
        <taxon>Bacteria</taxon>
        <taxon>Pseudomonadati</taxon>
        <taxon>Pseudomonadota</taxon>
        <taxon>Alphaproteobacteria</taxon>
        <taxon>Acetobacterales</taxon>
        <taxon>Roseomonadaceae</taxon>
        <taxon>Rhodovarius</taxon>
    </lineage>
</organism>
<name>A0A437MP68_9PROT</name>
<dbReference type="GO" id="GO:0015109">
    <property type="term" value="F:chromate transmembrane transporter activity"/>
    <property type="evidence" value="ECO:0007669"/>
    <property type="project" value="InterPro"/>
</dbReference>
<dbReference type="InterPro" id="IPR052518">
    <property type="entry name" value="CHR_Transporter"/>
</dbReference>
<protein>
    <submittedName>
        <fullName evidence="8">Chromate transporter</fullName>
    </submittedName>
</protein>
<evidence type="ECO:0000256" key="1">
    <source>
        <dbReference type="ARBA" id="ARBA00004651"/>
    </source>
</evidence>
<dbReference type="OrthoDB" id="556585at2"/>
<accession>A0A437MP68</accession>
<dbReference type="Pfam" id="PF02417">
    <property type="entry name" value="Chromate_transp"/>
    <property type="match status" value="1"/>
</dbReference>
<feature type="transmembrane region" description="Helical" evidence="7">
    <location>
        <begin position="74"/>
        <end position="99"/>
    </location>
</feature>
<dbReference type="AlphaFoldDB" id="A0A437MP68"/>
<dbReference type="GO" id="GO:0005886">
    <property type="term" value="C:plasma membrane"/>
    <property type="evidence" value="ECO:0007669"/>
    <property type="project" value="UniProtKB-SubCell"/>
</dbReference>
<dbReference type="PANTHER" id="PTHR43663">
    <property type="entry name" value="CHROMATE TRANSPORT PROTEIN-RELATED"/>
    <property type="match status" value="1"/>
</dbReference>
<evidence type="ECO:0000313" key="9">
    <source>
        <dbReference type="Proteomes" id="UP000282957"/>
    </source>
</evidence>
<evidence type="ECO:0000256" key="7">
    <source>
        <dbReference type="SAM" id="Phobius"/>
    </source>
</evidence>
<sequence length="174" mass="18273">MSPTPLDILLQFALLSILAVGGANALSPEMHRLLVDSLHWMDDQTFSQLYALAQAAPGPNILSASVLGMHLGGFMGMLAATVGILGPAACIAFAVGGAIDRLKNAWWIKPAQAGLVPVALGLMLASGYILGDAAFTFWAAPLITVAMAVFVWRSNRNPLWMLLAGGIVGMIFAR</sequence>
<reference evidence="8 9" key="1">
    <citation type="submission" date="2019-01" db="EMBL/GenBank/DDBJ databases">
        <authorList>
            <person name="Chen W.-M."/>
        </authorList>
    </citation>
    <scope>NUCLEOTIDE SEQUENCE [LARGE SCALE GENOMIC DNA]</scope>
    <source>
        <strain evidence="8 9">CCP-6</strain>
    </source>
</reference>
<evidence type="ECO:0000256" key="5">
    <source>
        <dbReference type="ARBA" id="ARBA00022989"/>
    </source>
</evidence>
<keyword evidence="5 7" id="KW-1133">Transmembrane helix</keyword>
<evidence type="ECO:0000256" key="3">
    <source>
        <dbReference type="ARBA" id="ARBA00022475"/>
    </source>
</evidence>
<feature type="transmembrane region" description="Helical" evidence="7">
    <location>
        <begin position="111"/>
        <end position="129"/>
    </location>
</feature>
<feature type="transmembrane region" description="Helical" evidence="7">
    <location>
        <begin position="135"/>
        <end position="152"/>
    </location>
</feature>
<dbReference type="Proteomes" id="UP000282957">
    <property type="component" value="Unassembled WGS sequence"/>
</dbReference>